<comment type="similarity">
    <text evidence="1">Belongs to the HMG-CoA lyase family.</text>
</comment>
<evidence type="ECO:0000256" key="1">
    <source>
        <dbReference type="ARBA" id="ARBA00009405"/>
    </source>
</evidence>
<dbReference type="PANTHER" id="PTHR42738:SF7">
    <property type="entry name" value="HYDROXYMETHYLGLUTARYL-COA LYASE"/>
    <property type="match status" value="1"/>
</dbReference>
<dbReference type="GO" id="GO:0046951">
    <property type="term" value="P:ketone body biosynthetic process"/>
    <property type="evidence" value="ECO:0007669"/>
    <property type="project" value="TreeGrafter"/>
</dbReference>
<evidence type="ECO:0000313" key="7">
    <source>
        <dbReference type="EMBL" id="HAE50061.1"/>
    </source>
</evidence>
<dbReference type="InterPro" id="IPR000891">
    <property type="entry name" value="PYR_CT"/>
</dbReference>
<dbReference type="EMBL" id="DMAI01000355">
    <property type="protein sequence ID" value="HAE50061.1"/>
    <property type="molecule type" value="Genomic_DNA"/>
</dbReference>
<evidence type="ECO:0000256" key="3">
    <source>
        <dbReference type="ARBA" id="ARBA00022723"/>
    </source>
</evidence>
<dbReference type="InterPro" id="IPR002034">
    <property type="entry name" value="AIPM/Hcit_synth_CS"/>
</dbReference>
<evidence type="ECO:0000256" key="5">
    <source>
        <dbReference type="RuleBase" id="RU003523"/>
    </source>
</evidence>
<dbReference type="InterPro" id="IPR043594">
    <property type="entry name" value="HMGL"/>
</dbReference>
<proteinExistence type="inferred from homology"/>
<dbReference type="AlphaFoldDB" id="A0A3B9IQB2"/>
<comment type="similarity">
    <text evidence="5">Belongs to the alpha-IPM synthase/homocitrate synthase family.</text>
</comment>
<keyword evidence="4 7" id="KW-0456">Lyase</keyword>
<dbReference type="SUPFAM" id="SSF51569">
    <property type="entry name" value="Aldolase"/>
    <property type="match status" value="1"/>
</dbReference>
<dbReference type="GO" id="GO:0046872">
    <property type="term" value="F:metal ion binding"/>
    <property type="evidence" value="ECO:0007669"/>
    <property type="project" value="UniProtKB-KW"/>
</dbReference>
<keyword evidence="3" id="KW-0479">Metal-binding</keyword>
<dbReference type="CDD" id="cd07938">
    <property type="entry name" value="DRE_TIM_HMGL"/>
    <property type="match status" value="1"/>
</dbReference>
<reference evidence="7 8" key="1">
    <citation type="journal article" date="2018" name="Nat. Biotechnol.">
        <title>A standardized bacterial taxonomy based on genome phylogeny substantially revises the tree of life.</title>
        <authorList>
            <person name="Parks D.H."/>
            <person name="Chuvochina M."/>
            <person name="Waite D.W."/>
            <person name="Rinke C."/>
            <person name="Skarshewski A."/>
            <person name="Chaumeil P.A."/>
            <person name="Hugenholtz P."/>
        </authorList>
    </citation>
    <scope>NUCLEOTIDE SEQUENCE [LARGE SCALE GENOMIC DNA]</scope>
    <source>
        <strain evidence="7">UBA8739</strain>
    </source>
</reference>
<evidence type="ECO:0000256" key="4">
    <source>
        <dbReference type="ARBA" id="ARBA00023239"/>
    </source>
</evidence>
<sequence length="314" mass="32946">MSDRVTITEVGLRDGLQNQPVPVATADKLRLAGLLLEAGLTSLEVTSFVSPKAVPQLADAEALLAGLPARAGVDYMALVPNMRGYERGTAAGARAVALVLSATETLNRRNINMSLDQARAVCREVIGRAKAEGVFVRAYVAAACACPYEGQTPLARVVALTEEMFAAGADQVAIADTIGAGNPAQIRDIVTALAGGVDTDRLALHLHDTRGLALAMAWAGLEAGIRRFDAAFGGLGGCPFAPGAAGNLATEDLVFMLSEAGIETGIDWRRLFDAVALAETLLDRPLGGRMAAWWRQAQAKEVQAKEAARREMPA</sequence>
<feature type="domain" description="Pyruvate carboxyltransferase" evidence="6">
    <location>
        <begin position="5"/>
        <end position="272"/>
    </location>
</feature>
<name>A0A3B9IQB2_9PROT</name>
<comment type="caution">
    <text evidence="7">The sequence shown here is derived from an EMBL/GenBank/DDBJ whole genome shotgun (WGS) entry which is preliminary data.</text>
</comment>
<dbReference type="PROSITE" id="PS50991">
    <property type="entry name" value="PYR_CT"/>
    <property type="match status" value="1"/>
</dbReference>
<protein>
    <submittedName>
        <fullName evidence="7">Hydroxymethylglutaryl-CoA lyase</fullName>
    </submittedName>
</protein>
<organism evidence="7 8">
    <name type="scientific">Tistrella mobilis</name>
    <dbReference type="NCBI Taxonomy" id="171437"/>
    <lineage>
        <taxon>Bacteria</taxon>
        <taxon>Pseudomonadati</taxon>
        <taxon>Pseudomonadota</taxon>
        <taxon>Alphaproteobacteria</taxon>
        <taxon>Geminicoccales</taxon>
        <taxon>Geminicoccaceae</taxon>
        <taxon>Tistrella</taxon>
    </lineage>
</organism>
<dbReference type="NCBIfam" id="NF004283">
    <property type="entry name" value="PRK05692.1"/>
    <property type="match status" value="1"/>
</dbReference>
<dbReference type="GO" id="GO:0004419">
    <property type="term" value="F:hydroxymethylglutaryl-CoA lyase activity"/>
    <property type="evidence" value="ECO:0007669"/>
    <property type="project" value="TreeGrafter"/>
</dbReference>
<accession>A0A3B9IQB2</accession>
<evidence type="ECO:0000313" key="8">
    <source>
        <dbReference type="Proteomes" id="UP000257706"/>
    </source>
</evidence>
<dbReference type="GO" id="GO:0046912">
    <property type="term" value="F:acyltransferase activity, acyl groups converted into alkyl on transfer"/>
    <property type="evidence" value="ECO:0007669"/>
    <property type="project" value="InterPro"/>
</dbReference>
<dbReference type="Proteomes" id="UP000257706">
    <property type="component" value="Unassembled WGS sequence"/>
</dbReference>
<dbReference type="GO" id="GO:0006552">
    <property type="term" value="P:L-leucine catabolic process"/>
    <property type="evidence" value="ECO:0007669"/>
    <property type="project" value="TreeGrafter"/>
</dbReference>
<evidence type="ECO:0000256" key="2">
    <source>
        <dbReference type="ARBA" id="ARBA00022679"/>
    </source>
</evidence>
<dbReference type="PROSITE" id="PS00815">
    <property type="entry name" value="AIPM_HOMOCIT_SYNTH_1"/>
    <property type="match status" value="1"/>
</dbReference>
<gene>
    <name evidence="7" type="ORF">DCK97_21835</name>
</gene>
<keyword evidence="2 5" id="KW-0808">Transferase</keyword>
<dbReference type="Pfam" id="PF00682">
    <property type="entry name" value="HMGL-like"/>
    <property type="match status" value="1"/>
</dbReference>
<dbReference type="PANTHER" id="PTHR42738">
    <property type="entry name" value="HYDROXYMETHYLGLUTARYL-COA LYASE"/>
    <property type="match status" value="1"/>
</dbReference>
<dbReference type="InterPro" id="IPR013785">
    <property type="entry name" value="Aldolase_TIM"/>
</dbReference>
<dbReference type="Gene3D" id="3.20.20.70">
    <property type="entry name" value="Aldolase class I"/>
    <property type="match status" value="1"/>
</dbReference>
<dbReference type="FunFam" id="3.20.20.70:FF:000071">
    <property type="entry name" value="Hydroxymethylglutaryl-CoA lyase"/>
    <property type="match status" value="1"/>
</dbReference>
<evidence type="ECO:0000259" key="6">
    <source>
        <dbReference type="PROSITE" id="PS50991"/>
    </source>
</evidence>